<feature type="transmembrane region" description="Helical" evidence="2">
    <location>
        <begin position="28"/>
        <end position="48"/>
    </location>
</feature>
<feature type="transmembrane region" description="Helical" evidence="2">
    <location>
        <begin position="69"/>
        <end position="95"/>
    </location>
</feature>
<organism evidence="3 4">
    <name type="scientific">Mycetocola miduiensis</name>
    <dbReference type="NCBI Taxonomy" id="995034"/>
    <lineage>
        <taxon>Bacteria</taxon>
        <taxon>Bacillati</taxon>
        <taxon>Actinomycetota</taxon>
        <taxon>Actinomycetes</taxon>
        <taxon>Micrococcales</taxon>
        <taxon>Microbacteriaceae</taxon>
        <taxon>Mycetocola</taxon>
    </lineage>
</organism>
<reference evidence="4" key="1">
    <citation type="submission" date="2016-10" db="EMBL/GenBank/DDBJ databases">
        <authorList>
            <person name="Varghese N."/>
            <person name="Submissions S."/>
        </authorList>
    </citation>
    <scope>NUCLEOTIDE SEQUENCE [LARGE SCALE GENOMIC DNA]</scope>
    <source>
        <strain evidence="4">CGMCC 1.11101</strain>
    </source>
</reference>
<feature type="transmembrane region" description="Helical" evidence="2">
    <location>
        <begin position="101"/>
        <end position="125"/>
    </location>
</feature>
<keyword evidence="2" id="KW-0812">Transmembrane</keyword>
<dbReference type="RefSeq" id="WP_177216836.1">
    <property type="nucleotide sequence ID" value="NZ_FOVM01000007.1"/>
</dbReference>
<keyword evidence="2" id="KW-0472">Membrane</keyword>
<protein>
    <submittedName>
        <fullName evidence="3">Uncharacterized protein</fullName>
    </submittedName>
</protein>
<feature type="compositionally biased region" description="Low complexity" evidence="1">
    <location>
        <begin position="160"/>
        <end position="171"/>
    </location>
</feature>
<dbReference type="AlphaFoldDB" id="A0A1I5CVA5"/>
<gene>
    <name evidence="3" type="ORF">SAMN05216219_2598</name>
</gene>
<sequence length="183" mass="19751">MEQLIYFGVFCLLVLALCIVRPNAGRIFLGIFFLIMATAVNVVLVLVAPEQFVALGTQGAIVPSYKWSFEHIVIVAPALFGLLTAAYEIAVGLLLLSHGKYVKWGLIGGIAFLIGITPLGIYTLANPIMALAMAYLLTKNFEKSLAEIVRSATRPRPRSARATTSATITDRTSSEGADPHGWN</sequence>
<evidence type="ECO:0000256" key="1">
    <source>
        <dbReference type="SAM" id="MobiDB-lite"/>
    </source>
</evidence>
<accession>A0A1I5CVA5</accession>
<keyword evidence="2" id="KW-1133">Transmembrane helix</keyword>
<keyword evidence="4" id="KW-1185">Reference proteome</keyword>
<proteinExistence type="predicted"/>
<evidence type="ECO:0000313" key="4">
    <source>
        <dbReference type="Proteomes" id="UP000198867"/>
    </source>
</evidence>
<evidence type="ECO:0000256" key="2">
    <source>
        <dbReference type="SAM" id="Phobius"/>
    </source>
</evidence>
<dbReference type="Proteomes" id="UP000198867">
    <property type="component" value="Unassembled WGS sequence"/>
</dbReference>
<dbReference type="EMBL" id="FOVM01000007">
    <property type="protein sequence ID" value="SFN90863.1"/>
    <property type="molecule type" value="Genomic_DNA"/>
</dbReference>
<feature type="region of interest" description="Disordered" evidence="1">
    <location>
        <begin position="156"/>
        <end position="183"/>
    </location>
</feature>
<name>A0A1I5CVA5_9MICO</name>
<evidence type="ECO:0000313" key="3">
    <source>
        <dbReference type="EMBL" id="SFN90863.1"/>
    </source>
</evidence>